<evidence type="ECO:0000256" key="2">
    <source>
        <dbReference type="ARBA" id="ARBA00022737"/>
    </source>
</evidence>
<evidence type="ECO:0000313" key="7">
    <source>
        <dbReference type="Proteomes" id="UP000290572"/>
    </source>
</evidence>
<dbReference type="PANTHER" id="PTHR44321">
    <property type="entry name" value="TRANSDUCIN BETA-LIKE PROTEIN 2"/>
    <property type="match status" value="1"/>
</dbReference>
<feature type="repeat" description="WD" evidence="3">
    <location>
        <begin position="82"/>
        <end position="114"/>
    </location>
</feature>
<dbReference type="SUPFAM" id="SSF50978">
    <property type="entry name" value="WD40 repeat-like"/>
    <property type="match status" value="1"/>
</dbReference>
<dbReference type="STRING" id="84645.A0A498NA28"/>
<dbReference type="Proteomes" id="UP000290572">
    <property type="component" value="Unassembled WGS sequence"/>
</dbReference>
<dbReference type="EMBL" id="QBIY01011993">
    <property type="protein sequence ID" value="RXN27586.1"/>
    <property type="molecule type" value="Genomic_DNA"/>
</dbReference>
<dbReference type="InterPro" id="IPR036322">
    <property type="entry name" value="WD40_repeat_dom_sf"/>
</dbReference>
<feature type="compositionally biased region" description="Basic residues" evidence="4">
    <location>
        <begin position="53"/>
        <end position="65"/>
    </location>
</feature>
<dbReference type="InterPro" id="IPR020472">
    <property type="entry name" value="WD40_PAC1"/>
</dbReference>
<name>A0A498NA28_LABRO</name>
<organism evidence="6 7">
    <name type="scientific">Labeo rohita</name>
    <name type="common">Indian major carp</name>
    <name type="synonym">Cyprinus rohita</name>
    <dbReference type="NCBI Taxonomy" id="84645"/>
    <lineage>
        <taxon>Eukaryota</taxon>
        <taxon>Metazoa</taxon>
        <taxon>Chordata</taxon>
        <taxon>Craniata</taxon>
        <taxon>Vertebrata</taxon>
        <taxon>Euteleostomi</taxon>
        <taxon>Actinopterygii</taxon>
        <taxon>Neopterygii</taxon>
        <taxon>Teleostei</taxon>
        <taxon>Ostariophysi</taxon>
        <taxon>Cypriniformes</taxon>
        <taxon>Cyprinidae</taxon>
        <taxon>Labeoninae</taxon>
        <taxon>Labeonini</taxon>
        <taxon>Labeo</taxon>
    </lineage>
</organism>
<feature type="signal peptide" evidence="5">
    <location>
        <begin position="1"/>
        <end position="25"/>
    </location>
</feature>
<keyword evidence="5" id="KW-0732">Signal</keyword>
<accession>A0A498NA28</accession>
<evidence type="ECO:0000256" key="4">
    <source>
        <dbReference type="SAM" id="MobiDB-lite"/>
    </source>
</evidence>
<gene>
    <name evidence="6" type="ORF">ROHU_019954</name>
</gene>
<comment type="caution">
    <text evidence="6">The sequence shown here is derived from an EMBL/GenBank/DDBJ whole genome shotgun (WGS) entry which is preliminary data.</text>
</comment>
<feature type="chain" id="PRO_5019782532" evidence="5">
    <location>
        <begin position="26"/>
        <end position="390"/>
    </location>
</feature>
<keyword evidence="8" id="KW-1267">Proteomics identification</keyword>
<dbReference type="SMART" id="SM00320">
    <property type="entry name" value="WD40"/>
    <property type="match status" value="5"/>
</dbReference>
<keyword evidence="2" id="KW-0677">Repeat</keyword>
<dbReference type="Gene3D" id="2.130.10.10">
    <property type="entry name" value="YVTN repeat-like/Quinoprotein amine dehydrogenase"/>
    <property type="match status" value="2"/>
</dbReference>
<evidence type="ECO:0000256" key="1">
    <source>
        <dbReference type="ARBA" id="ARBA00022574"/>
    </source>
</evidence>
<dbReference type="PANTHER" id="PTHR44321:SF1">
    <property type="entry name" value="TRANSDUCIN BETA-LIKE PROTEIN 2"/>
    <property type="match status" value="1"/>
</dbReference>
<feature type="compositionally biased region" description="Basic and acidic residues" evidence="4">
    <location>
        <begin position="30"/>
        <end position="41"/>
    </location>
</feature>
<dbReference type="PROSITE" id="PS50082">
    <property type="entry name" value="WD_REPEATS_2"/>
    <property type="match status" value="2"/>
</dbReference>
<dbReference type="PROSITE" id="PS50294">
    <property type="entry name" value="WD_REPEATS_REGION"/>
    <property type="match status" value="2"/>
</dbReference>
<dbReference type="InterPro" id="IPR015943">
    <property type="entry name" value="WD40/YVTN_repeat-like_dom_sf"/>
</dbReference>
<protein>
    <submittedName>
        <fullName evidence="6">Transducin beta 2</fullName>
    </submittedName>
</protein>
<dbReference type="InterPro" id="IPR001680">
    <property type="entry name" value="WD40_rpt"/>
</dbReference>
<feature type="region of interest" description="Disordered" evidence="4">
    <location>
        <begin position="30"/>
        <end position="72"/>
    </location>
</feature>
<dbReference type="InterPro" id="IPR019775">
    <property type="entry name" value="WD40_repeat_CS"/>
</dbReference>
<keyword evidence="7" id="KW-1185">Reference proteome</keyword>
<dbReference type="Pfam" id="PF00400">
    <property type="entry name" value="WD40"/>
    <property type="match status" value="4"/>
</dbReference>
<sequence length="390" mass="43622">MEFAAIFALSLLIGALVVLVAVAVGRQKDELSEQNEQKKDTSAPVEENVAKASSKKQKQQQRPRKEKPQQHTFSHKLLASSLKNHSGNVTCLDFSSNGKYLASCSDDRTIRIWSTKDFLDRDHKCLRANVEFDHATLVRFSPDSRAFITWLSTGETIRIYKMIKKDDGTFSFKAASEDFPQKHKGIVMNIGIAETGKFIMSASVDTTIVIWDLKGEVLATINTNQMTNSYVAVSPCGRMVTVSKDGTWKLWDTDVEYKKKQDPYLLRTVPCQVSEGSRIALSPDGRVVAISNGCDIAMYNTSTGELEEEFHGVHSEEITDLKFDINNRFLVSRGDRAIRVFHNATGYRAAIQDMKTMLKKASNDGVRQRLQQQITDAQNALDTVLNAAKN</sequence>
<proteinExistence type="evidence at protein level"/>
<dbReference type="GO" id="GO:0030968">
    <property type="term" value="P:endoplasmic reticulum unfolded protein response"/>
    <property type="evidence" value="ECO:0007669"/>
    <property type="project" value="TreeGrafter"/>
</dbReference>
<dbReference type="InterPro" id="IPR042410">
    <property type="entry name" value="WBSCR13"/>
</dbReference>
<dbReference type="PROSITE" id="PS00678">
    <property type="entry name" value="WD_REPEATS_1"/>
    <property type="match status" value="1"/>
</dbReference>
<keyword evidence="1 3" id="KW-0853">WD repeat</keyword>
<dbReference type="GO" id="GO:0005783">
    <property type="term" value="C:endoplasmic reticulum"/>
    <property type="evidence" value="ECO:0007669"/>
    <property type="project" value="TreeGrafter"/>
</dbReference>
<dbReference type="AlphaFoldDB" id="A0A498NA28"/>
<dbReference type="PRINTS" id="PR00320">
    <property type="entry name" value="GPROTEINBRPT"/>
</dbReference>
<reference evidence="6 7" key="1">
    <citation type="submission" date="2018-03" db="EMBL/GenBank/DDBJ databases">
        <title>Draft genome sequence of Rohu Carp (Labeo rohita).</title>
        <authorList>
            <person name="Das P."/>
            <person name="Kushwaha B."/>
            <person name="Joshi C.G."/>
            <person name="Kumar D."/>
            <person name="Nagpure N.S."/>
            <person name="Sahoo L."/>
            <person name="Das S.P."/>
            <person name="Bit A."/>
            <person name="Patnaik S."/>
            <person name="Meher P.K."/>
            <person name="Jayasankar P."/>
            <person name="Koringa P.G."/>
            <person name="Patel N.V."/>
            <person name="Hinsu A.T."/>
            <person name="Kumar R."/>
            <person name="Pandey M."/>
            <person name="Agarwal S."/>
            <person name="Srivastava S."/>
            <person name="Singh M."/>
            <person name="Iquebal M.A."/>
            <person name="Jaiswal S."/>
            <person name="Angadi U.B."/>
            <person name="Kumar N."/>
            <person name="Raza M."/>
            <person name="Shah T.M."/>
            <person name="Rai A."/>
            <person name="Jena J.K."/>
        </authorList>
    </citation>
    <scope>NUCLEOTIDE SEQUENCE [LARGE SCALE GENOMIC DNA]</scope>
    <source>
        <strain evidence="6">DASCIFA01</strain>
        <tissue evidence="6">Testis</tissue>
    </source>
</reference>
<evidence type="ECO:0000256" key="3">
    <source>
        <dbReference type="PROSITE-ProRule" id="PRU00221"/>
    </source>
</evidence>
<feature type="repeat" description="WD" evidence="3">
    <location>
        <begin position="180"/>
        <end position="214"/>
    </location>
</feature>
<evidence type="ECO:0000313" key="6">
    <source>
        <dbReference type="EMBL" id="RXN27586.1"/>
    </source>
</evidence>
<evidence type="ECO:0000256" key="5">
    <source>
        <dbReference type="SAM" id="SignalP"/>
    </source>
</evidence>
<evidence type="ECO:0007829" key="8">
    <source>
        <dbReference type="PeptideAtlas" id="A0A498NA28"/>
    </source>
</evidence>